<dbReference type="EMBL" id="CP147982">
    <property type="protein sequence ID" value="WXK75735.1"/>
    <property type="molecule type" value="Genomic_DNA"/>
</dbReference>
<feature type="transmembrane region" description="Helical" evidence="2">
    <location>
        <begin position="48"/>
        <end position="78"/>
    </location>
</feature>
<evidence type="ECO:0000313" key="4">
    <source>
        <dbReference type="EMBL" id="WXK75735.1"/>
    </source>
</evidence>
<feature type="domain" description="PPM-type phosphatase" evidence="3">
    <location>
        <begin position="143"/>
        <end position="366"/>
    </location>
</feature>
<organism evidence="4 5">
    <name type="scientific">Streptomyces sirii</name>
    <dbReference type="NCBI Taxonomy" id="3127701"/>
    <lineage>
        <taxon>Bacteria</taxon>
        <taxon>Bacillati</taxon>
        <taxon>Actinomycetota</taxon>
        <taxon>Actinomycetes</taxon>
        <taxon>Kitasatosporales</taxon>
        <taxon>Streptomycetaceae</taxon>
        <taxon>Streptomyces</taxon>
    </lineage>
</organism>
<protein>
    <submittedName>
        <fullName evidence="4">PP2C family protein-serine/threonine phosphatase</fullName>
        <ecNumber evidence="4">3.1.3.16</ecNumber>
    </submittedName>
</protein>
<dbReference type="SUPFAM" id="SSF81606">
    <property type="entry name" value="PP2C-like"/>
    <property type="match status" value="1"/>
</dbReference>
<dbReference type="Gene3D" id="3.60.40.10">
    <property type="entry name" value="PPM-type phosphatase domain"/>
    <property type="match status" value="1"/>
</dbReference>
<gene>
    <name evidence="4" type="ORF">WAB15_06965</name>
</gene>
<dbReference type="Proteomes" id="UP001626628">
    <property type="component" value="Chromosome"/>
</dbReference>
<dbReference type="PANTHER" id="PTHR43156">
    <property type="entry name" value="STAGE II SPORULATION PROTEIN E-RELATED"/>
    <property type="match status" value="1"/>
</dbReference>
<sequence length="368" mass="38933">MSIRRGVTRLGGAWRPKHGLLAVPLAIIVAVTVIDIHTPPTIHLGPLLVAAPAITASFAGAALTGVVAALAVAAQIIVGHLHGGLMTANHQAQIVALIVIGAFLTVFRYVRDRRERRLSQVQSVAVATQHVLMRPLPERIGPLQIASAYIAAEAEAQIGGDLYAAVPAPGATRLVIGDVRGKGLSAIEEAAVLIGAFQGSAYRNLSLPGIVAHLGNSVHWNVAHLAGGEAEAAESFVTALVMDVHHGCPALSMVNCGHPPPLLLRDDRVHTLEVREPALPLGLIAPSESEYEVETFGFDVGDLLLLYTDGVVEARGRDNVFYPLVERVASWRETDPPSLVHRLHHDLLQYAGGNLGDDVAMIAIARCP</sequence>
<dbReference type="EC" id="3.1.3.16" evidence="4"/>
<keyword evidence="2" id="KW-0472">Membrane</keyword>
<keyword evidence="5" id="KW-1185">Reference proteome</keyword>
<dbReference type="PANTHER" id="PTHR43156:SF2">
    <property type="entry name" value="STAGE II SPORULATION PROTEIN E"/>
    <property type="match status" value="1"/>
</dbReference>
<feature type="transmembrane region" description="Helical" evidence="2">
    <location>
        <begin position="90"/>
        <end position="110"/>
    </location>
</feature>
<keyword evidence="2" id="KW-0812">Transmembrane</keyword>
<proteinExistence type="predicted"/>
<dbReference type="GO" id="GO:0004722">
    <property type="term" value="F:protein serine/threonine phosphatase activity"/>
    <property type="evidence" value="ECO:0007669"/>
    <property type="project" value="UniProtKB-EC"/>
</dbReference>
<keyword evidence="1 4" id="KW-0378">Hydrolase</keyword>
<reference evidence="4 5" key="1">
    <citation type="submission" date="2024-03" db="EMBL/GenBank/DDBJ databases">
        <title>The complete genome of Streptomyces sirii sp.nov.</title>
        <authorList>
            <person name="Zakalyukina Y.V."/>
            <person name="Belik A.R."/>
            <person name="Biryukov M.V."/>
            <person name="Baturina O.A."/>
            <person name="Kabilov M.R."/>
        </authorList>
    </citation>
    <scope>NUCLEOTIDE SEQUENCE [LARGE SCALE GENOMIC DNA]</scope>
    <source>
        <strain evidence="4 5">BP-8</strain>
    </source>
</reference>
<feature type="transmembrane region" description="Helical" evidence="2">
    <location>
        <begin position="20"/>
        <end position="36"/>
    </location>
</feature>
<dbReference type="Pfam" id="PF07228">
    <property type="entry name" value="SpoIIE"/>
    <property type="match status" value="1"/>
</dbReference>
<keyword evidence="2" id="KW-1133">Transmembrane helix</keyword>
<evidence type="ECO:0000256" key="2">
    <source>
        <dbReference type="SAM" id="Phobius"/>
    </source>
</evidence>
<dbReference type="InterPro" id="IPR036457">
    <property type="entry name" value="PPM-type-like_dom_sf"/>
</dbReference>
<evidence type="ECO:0000256" key="1">
    <source>
        <dbReference type="ARBA" id="ARBA00022801"/>
    </source>
</evidence>
<name>A0ABZ2QH73_9ACTN</name>
<dbReference type="InterPro" id="IPR001932">
    <property type="entry name" value="PPM-type_phosphatase-like_dom"/>
</dbReference>
<dbReference type="RefSeq" id="WP_407285683.1">
    <property type="nucleotide sequence ID" value="NZ_CP147982.1"/>
</dbReference>
<evidence type="ECO:0000313" key="5">
    <source>
        <dbReference type="Proteomes" id="UP001626628"/>
    </source>
</evidence>
<dbReference type="SMART" id="SM00331">
    <property type="entry name" value="PP2C_SIG"/>
    <property type="match status" value="1"/>
</dbReference>
<evidence type="ECO:0000259" key="3">
    <source>
        <dbReference type="SMART" id="SM00331"/>
    </source>
</evidence>
<accession>A0ABZ2QH73</accession>
<dbReference type="InterPro" id="IPR052016">
    <property type="entry name" value="Bact_Sigma-Reg"/>
</dbReference>